<comment type="similarity">
    <text evidence="2 7">Belongs to the PCNA family.</text>
</comment>
<evidence type="ECO:0000256" key="5">
    <source>
        <dbReference type="ARBA" id="ARBA00023242"/>
    </source>
</evidence>
<dbReference type="WBParaSite" id="PDA_v2.g799.t1">
    <property type="protein sequence ID" value="PDA_v2.g799.t1"/>
    <property type="gene ID" value="PDA_v2.g799"/>
</dbReference>
<dbReference type="GO" id="GO:0006275">
    <property type="term" value="P:regulation of DNA replication"/>
    <property type="evidence" value="ECO:0007669"/>
    <property type="project" value="InterPro"/>
</dbReference>
<evidence type="ECO:0000259" key="9">
    <source>
        <dbReference type="Pfam" id="PF02747"/>
    </source>
</evidence>
<dbReference type="PROSITE" id="PS01251">
    <property type="entry name" value="PCNA_1"/>
    <property type="match status" value="1"/>
</dbReference>
<dbReference type="GO" id="GO:0006272">
    <property type="term" value="P:leading strand elongation"/>
    <property type="evidence" value="ECO:0007669"/>
    <property type="project" value="TreeGrafter"/>
</dbReference>
<evidence type="ECO:0000259" key="8">
    <source>
        <dbReference type="Pfam" id="PF00705"/>
    </source>
</evidence>
<dbReference type="Proteomes" id="UP000887578">
    <property type="component" value="Unplaced"/>
</dbReference>
<dbReference type="GO" id="GO:0043626">
    <property type="term" value="C:PCNA complex"/>
    <property type="evidence" value="ECO:0007669"/>
    <property type="project" value="TreeGrafter"/>
</dbReference>
<sequence length="264" mass="28973">MFEAQLEKASTLKKIIDAVKDLVTDAPFDCSENAICLQAMDASHVALVSLKLSIDLFEAYRCDRTVSLGLNLTNVSKALKCANNDDVCILRFTDHDQDNVTFAFHDVAKTKTQEITIKLMDIDSEQLGIPDQKYAATIEMSSAEFAKTCRDISQFTDSVTIAAVKGGVTFSGKGDTGSNVVTYNGETDAENSDALITFEINENVTSTFSIKYMLMFAKASGLSDRVRLSLSEGVPVVVEFKINEDSGFLRYYLAPKIDEDADMD</sequence>
<dbReference type="HAMAP" id="MF_00317">
    <property type="entry name" value="DNApol_clamp_arch"/>
    <property type="match status" value="1"/>
</dbReference>
<evidence type="ECO:0000313" key="11">
    <source>
        <dbReference type="WBParaSite" id="PDA_v2.g799.t1"/>
    </source>
</evidence>
<dbReference type="GO" id="GO:0003677">
    <property type="term" value="F:DNA binding"/>
    <property type="evidence" value="ECO:0007669"/>
    <property type="project" value="UniProtKB-KW"/>
</dbReference>
<dbReference type="PRINTS" id="PR00339">
    <property type="entry name" value="PCNACYCLIN"/>
</dbReference>
<dbReference type="Pfam" id="PF00705">
    <property type="entry name" value="PCNA_N"/>
    <property type="match status" value="1"/>
</dbReference>
<evidence type="ECO:0000256" key="4">
    <source>
        <dbReference type="ARBA" id="ARBA00023125"/>
    </source>
</evidence>
<dbReference type="GO" id="GO:0030337">
    <property type="term" value="F:DNA polymerase processivity factor activity"/>
    <property type="evidence" value="ECO:0007669"/>
    <property type="project" value="InterPro"/>
</dbReference>
<organism evidence="10 11">
    <name type="scientific">Panagrolaimus davidi</name>
    <dbReference type="NCBI Taxonomy" id="227884"/>
    <lineage>
        <taxon>Eukaryota</taxon>
        <taxon>Metazoa</taxon>
        <taxon>Ecdysozoa</taxon>
        <taxon>Nematoda</taxon>
        <taxon>Chromadorea</taxon>
        <taxon>Rhabditida</taxon>
        <taxon>Tylenchina</taxon>
        <taxon>Panagrolaimomorpha</taxon>
        <taxon>Panagrolaimoidea</taxon>
        <taxon>Panagrolaimidae</taxon>
        <taxon>Panagrolaimus</taxon>
    </lineage>
</organism>
<dbReference type="SUPFAM" id="SSF55979">
    <property type="entry name" value="DNA clamp"/>
    <property type="match status" value="2"/>
</dbReference>
<dbReference type="AlphaFoldDB" id="A0A914QUY8"/>
<name>A0A914QUY8_9BILA</name>
<keyword evidence="4 7" id="KW-0238">DNA-binding</keyword>
<dbReference type="Gene3D" id="3.70.10.10">
    <property type="match status" value="1"/>
</dbReference>
<dbReference type="GO" id="GO:0042542">
    <property type="term" value="P:response to hydrogen peroxide"/>
    <property type="evidence" value="ECO:0007669"/>
    <property type="project" value="UniProtKB-ARBA"/>
</dbReference>
<evidence type="ECO:0000256" key="3">
    <source>
        <dbReference type="ARBA" id="ARBA00022705"/>
    </source>
</evidence>
<feature type="domain" description="Proliferating cell nuclear antigen PCNA C-terminal" evidence="9">
    <location>
        <begin position="128"/>
        <end position="256"/>
    </location>
</feature>
<evidence type="ECO:0000256" key="6">
    <source>
        <dbReference type="RuleBase" id="RU000641"/>
    </source>
</evidence>
<comment type="function">
    <text evidence="6">This protein is an auxiliary protein of DNA polymerase delta and is involved in the control of eukaryotic DNA replication by increasing the polymerase's processivity during elongation of the leading strand.</text>
</comment>
<feature type="domain" description="Proliferating cell nuclear antigen PCNA N-terminal" evidence="8">
    <location>
        <begin position="1"/>
        <end position="125"/>
    </location>
</feature>
<dbReference type="PANTHER" id="PTHR11352">
    <property type="entry name" value="PROLIFERATING CELL NUCLEAR ANTIGEN"/>
    <property type="match status" value="1"/>
</dbReference>
<dbReference type="GO" id="GO:0006298">
    <property type="term" value="P:mismatch repair"/>
    <property type="evidence" value="ECO:0007669"/>
    <property type="project" value="TreeGrafter"/>
</dbReference>
<evidence type="ECO:0000256" key="2">
    <source>
        <dbReference type="ARBA" id="ARBA00010462"/>
    </source>
</evidence>
<keyword evidence="3 7" id="KW-0235">DNA replication</keyword>
<dbReference type="FunFam" id="3.70.10.10:FF:000001">
    <property type="entry name" value="Proliferating cell nuclear antigen"/>
    <property type="match status" value="1"/>
</dbReference>
<dbReference type="GO" id="GO:0019985">
    <property type="term" value="P:translesion synthesis"/>
    <property type="evidence" value="ECO:0007669"/>
    <property type="project" value="TreeGrafter"/>
</dbReference>
<dbReference type="InterPro" id="IPR022648">
    <property type="entry name" value="Pr_cel_nuc_antig_N"/>
</dbReference>
<dbReference type="GO" id="GO:0072702">
    <property type="term" value="P:response to methyl methanesulfonate"/>
    <property type="evidence" value="ECO:0007669"/>
    <property type="project" value="UniProtKB-ARBA"/>
</dbReference>
<dbReference type="PANTHER" id="PTHR11352:SF0">
    <property type="entry name" value="PROLIFERATING CELL NUCLEAR ANTIGEN"/>
    <property type="match status" value="1"/>
</dbReference>
<dbReference type="NCBIfam" id="TIGR00590">
    <property type="entry name" value="pcna"/>
    <property type="match status" value="1"/>
</dbReference>
<dbReference type="InterPro" id="IPR022649">
    <property type="entry name" value="Pr_cel_nuc_antig_C"/>
</dbReference>
<dbReference type="CDD" id="cd00577">
    <property type="entry name" value="PCNA"/>
    <property type="match status" value="1"/>
</dbReference>
<dbReference type="InterPro" id="IPR046938">
    <property type="entry name" value="DNA_clamp_sf"/>
</dbReference>
<accession>A0A914QUY8</accession>
<evidence type="ECO:0000256" key="7">
    <source>
        <dbReference type="RuleBase" id="RU003671"/>
    </source>
</evidence>
<evidence type="ECO:0000313" key="10">
    <source>
        <dbReference type="Proteomes" id="UP000887578"/>
    </source>
</evidence>
<protein>
    <recommendedName>
        <fullName evidence="6">DNA sliding clamp PCNA</fullName>
    </recommendedName>
</protein>
<comment type="subcellular location">
    <subcellularLocation>
        <location evidence="1 6">Nucleus</location>
    </subcellularLocation>
</comment>
<keyword evidence="5 6" id="KW-0539">Nucleus</keyword>
<reference evidence="11" key="1">
    <citation type="submission" date="2022-11" db="UniProtKB">
        <authorList>
            <consortium name="WormBaseParasite"/>
        </authorList>
    </citation>
    <scope>IDENTIFICATION</scope>
</reference>
<evidence type="ECO:0000256" key="1">
    <source>
        <dbReference type="ARBA" id="ARBA00004123"/>
    </source>
</evidence>
<dbReference type="Pfam" id="PF02747">
    <property type="entry name" value="PCNA_C"/>
    <property type="match status" value="1"/>
</dbReference>
<keyword evidence="10" id="KW-1185">Reference proteome</keyword>
<dbReference type="InterPro" id="IPR022659">
    <property type="entry name" value="Pr_cel_nuc_antig_CS"/>
</dbReference>
<dbReference type="InterPro" id="IPR000730">
    <property type="entry name" value="Pr_cel_nuc_antig"/>
</dbReference>
<proteinExistence type="inferred from homology"/>